<proteinExistence type="predicted"/>
<dbReference type="AlphaFoldDB" id="A0A3D8QPZ1"/>
<evidence type="ECO:0000313" key="3">
    <source>
        <dbReference type="Proteomes" id="UP000256645"/>
    </source>
</evidence>
<keyword evidence="3" id="KW-1185">Reference proteome</keyword>
<reference evidence="2 3" key="1">
    <citation type="journal article" date="2018" name="IMA Fungus">
        <title>IMA Genome-F 9: Draft genome sequence of Annulohypoxylon stygium, Aspergillus mulundensis, Berkeleyomyces basicola (syn. Thielaviopsis basicola), Ceratocystis smalleyi, two Cercospora beticola strains, Coleophoma cylindrospora, Fusarium fracticaudum, Phialophora cf. hyalina, and Morchella septimelata.</title>
        <authorList>
            <person name="Wingfield B.D."/>
            <person name="Bills G.F."/>
            <person name="Dong Y."/>
            <person name="Huang W."/>
            <person name="Nel W.J."/>
            <person name="Swalarsk-Parry B.S."/>
            <person name="Vaghefi N."/>
            <person name="Wilken P.M."/>
            <person name="An Z."/>
            <person name="de Beer Z.W."/>
            <person name="De Vos L."/>
            <person name="Chen L."/>
            <person name="Duong T.A."/>
            <person name="Gao Y."/>
            <person name="Hammerbacher A."/>
            <person name="Kikkert J.R."/>
            <person name="Li Y."/>
            <person name="Li H."/>
            <person name="Li K."/>
            <person name="Li Q."/>
            <person name="Liu X."/>
            <person name="Ma X."/>
            <person name="Naidoo K."/>
            <person name="Pethybridge S.J."/>
            <person name="Sun J."/>
            <person name="Steenkamp E.T."/>
            <person name="van der Nest M.A."/>
            <person name="van Wyk S."/>
            <person name="Wingfield M.J."/>
            <person name="Xiong C."/>
            <person name="Yue Q."/>
            <person name="Zhang X."/>
        </authorList>
    </citation>
    <scope>NUCLEOTIDE SEQUENCE [LARGE SCALE GENOMIC DNA]</scope>
    <source>
        <strain evidence="2 3">BP6252</strain>
    </source>
</reference>
<dbReference type="Proteomes" id="UP000256645">
    <property type="component" value="Unassembled WGS sequence"/>
</dbReference>
<feature type="domain" description="Heterokaryon incompatibility" evidence="1">
    <location>
        <begin position="378"/>
        <end position="471"/>
    </location>
</feature>
<gene>
    <name evidence="2" type="ORF">BP6252_11255</name>
</gene>
<evidence type="ECO:0000313" key="2">
    <source>
        <dbReference type="EMBL" id="RDW63710.1"/>
    </source>
</evidence>
<evidence type="ECO:0000259" key="1">
    <source>
        <dbReference type="Pfam" id="PF06985"/>
    </source>
</evidence>
<dbReference type="Pfam" id="PF06985">
    <property type="entry name" value="HET"/>
    <property type="match status" value="1"/>
</dbReference>
<dbReference type="OrthoDB" id="2426273at2759"/>
<dbReference type="InterPro" id="IPR010730">
    <property type="entry name" value="HET"/>
</dbReference>
<sequence length="836" mass="95209">MMDHVPQFVSPDHVLPKVKYRGGSEPYDRKGFWKYPERRGWSLEGLELGLRMGSAQALLETPPQRRIDGNSIQDPKEFAQLLQSWWYFGMLHEVLGESFQLEDFIHDSAIPEEQVITTVNLKRQLQAWWEQMNRTSRSDALLRLLEAMKCMKWVRQLLEVVSSRIEKFREAPEHQFRAEFSIQQHAVTGLSLGPFKDLETPFWRRAGRKLLPEHLELSICILGHTLSHAVRSIYSKLALGDLDEFRQLFWYCPNFVYRRMAKQNFCPMELERFKSSLQIMGGYLASTLRCRSESVNHSSCSTIRCEADNIIKETYKQAHACVEGNCHSGPSMKGPEFQKVLDILDNGQVPVMRVFSEKSAGDFGLFIEVVPADTCSSYVAISHVWADGLGNVSDNSLYTCQWLRLQNLAQQSLLAARSEITVSGNEPVFFWIDTFCVPCGKPLRRFRDAAIERMADTYRKAYTVLVIESQLASITDEMSPLEISMRISFCSWTRRLWTMHEGAVGARVQFATKTRILNMVDISEAISAAILEDQSNKSNSLIKGIGGVESMQLWARNLQRRDEKGSHLLLFAWNECRRRSTSVEIDRYLVMGIILCLDEETLRLLSRRPTKDQATTVKNKQLKQEERVKIILDAVDEVPAGIIFTEGDRISELGWGWAPKSMDLAIPYSNSPVGKRDKSGLYVSFPGVHLSAHPDWTRKFDISGIFTELDTSEQQLPTSRCAFCVKVGNKESSEDIYTANIASASWNSDSVESNSKLAIVIHPDSKESKLWQRAILVECSETLGDMIHCKFICQMHWIAPQTETIALLKAGLENDLYEAVNGTWCANGYRQKWCIG</sequence>
<dbReference type="PANTHER" id="PTHR39596">
    <property type="match status" value="1"/>
</dbReference>
<dbReference type="PANTHER" id="PTHR39596:SF2">
    <property type="entry name" value="HET DOMAIN PROTEIN (AFU_ORTHOLOGUE AFUA_1G17550)-RELATED"/>
    <property type="match status" value="1"/>
</dbReference>
<comment type="caution">
    <text evidence="2">The sequence shown here is derived from an EMBL/GenBank/DDBJ whole genome shotgun (WGS) entry which is preliminary data.</text>
</comment>
<accession>A0A3D8QPZ1</accession>
<dbReference type="EMBL" id="PDLM01000013">
    <property type="protein sequence ID" value="RDW63710.1"/>
    <property type="molecule type" value="Genomic_DNA"/>
</dbReference>
<protein>
    <recommendedName>
        <fullName evidence="1">Heterokaryon incompatibility domain-containing protein</fullName>
    </recommendedName>
</protein>
<organism evidence="2 3">
    <name type="scientific">Coleophoma cylindrospora</name>
    <dbReference type="NCBI Taxonomy" id="1849047"/>
    <lineage>
        <taxon>Eukaryota</taxon>
        <taxon>Fungi</taxon>
        <taxon>Dikarya</taxon>
        <taxon>Ascomycota</taxon>
        <taxon>Pezizomycotina</taxon>
        <taxon>Leotiomycetes</taxon>
        <taxon>Helotiales</taxon>
        <taxon>Dermateaceae</taxon>
        <taxon>Coleophoma</taxon>
    </lineage>
</organism>
<name>A0A3D8QPZ1_9HELO</name>